<dbReference type="AlphaFoldDB" id="A0A4R6BVF0"/>
<reference evidence="1 2" key="1">
    <citation type="submission" date="2019-01" db="EMBL/GenBank/DDBJ databases">
        <title>Draft genome sequences of the type strains of six Macrococcus species.</title>
        <authorList>
            <person name="Mazhar S."/>
            <person name="Altermann E."/>
            <person name="Hill C."/>
            <person name="Mcauliffe O."/>
        </authorList>
    </citation>
    <scope>NUCLEOTIDE SEQUENCE [LARGE SCALE GENOMIC DNA]</scope>
    <source>
        <strain evidence="1 2">CCM4815</strain>
    </source>
</reference>
<dbReference type="RefSeq" id="WP_133443545.1">
    <property type="nucleotide sequence ID" value="NZ_SCWB01000006.1"/>
</dbReference>
<protein>
    <submittedName>
        <fullName evidence="1">Uncharacterized protein</fullName>
    </submittedName>
</protein>
<keyword evidence="2" id="KW-1185">Reference proteome</keyword>
<comment type="caution">
    <text evidence="1">The sequence shown here is derived from an EMBL/GenBank/DDBJ whole genome shotgun (WGS) entry which is preliminary data.</text>
</comment>
<accession>A0A4R6BVF0</accession>
<name>A0A4R6BVF0_9STAP</name>
<evidence type="ECO:0000313" key="1">
    <source>
        <dbReference type="EMBL" id="TDM12122.1"/>
    </source>
</evidence>
<evidence type="ECO:0000313" key="2">
    <source>
        <dbReference type="Proteomes" id="UP000294802"/>
    </source>
</evidence>
<dbReference type="EMBL" id="SCWB01000006">
    <property type="protein sequence ID" value="TDM12122.1"/>
    <property type="molecule type" value="Genomic_DNA"/>
</dbReference>
<gene>
    <name evidence="1" type="ORF">ERX29_04715</name>
</gene>
<sequence length="76" mass="8701">MTESNQYLQIEILMEGGLTINHYERLTTNEGITFNNFIAKFDRNASGFLSIKEGDESSAINVNRILKLTPKDIHHF</sequence>
<dbReference type="OrthoDB" id="2418237at2"/>
<proteinExistence type="predicted"/>
<dbReference type="Proteomes" id="UP000294802">
    <property type="component" value="Unassembled WGS sequence"/>
</dbReference>
<organism evidence="1 2">
    <name type="scientific">Macrococcus lamae</name>
    <dbReference type="NCBI Taxonomy" id="198484"/>
    <lineage>
        <taxon>Bacteria</taxon>
        <taxon>Bacillati</taxon>
        <taxon>Bacillota</taxon>
        <taxon>Bacilli</taxon>
        <taxon>Bacillales</taxon>
        <taxon>Staphylococcaceae</taxon>
        <taxon>Macrococcus</taxon>
    </lineage>
</organism>